<dbReference type="GO" id="GO:0022857">
    <property type="term" value="F:transmembrane transporter activity"/>
    <property type="evidence" value="ECO:0007669"/>
    <property type="project" value="InterPro"/>
</dbReference>
<comment type="caution">
    <text evidence="8">The sequence shown here is derived from an EMBL/GenBank/DDBJ whole genome shotgun (WGS) entry which is preliminary data.</text>
</comment>
<evidence type="ECO:0000313" key="9">
    <source>
        <dbReference type="Proteomes" id="UP001206128"/>
    </source>
</evidence>
<evidence type="ECO:0000256" key="3">
    <source>
        <dbReference type="ARBA" id="ARBA00022692"/>
    </source>
</evidence>
<feature type="transmembrane region" description="Helical" evidence="7">
    <location>
        <begin position="164"/>
        <end position="186"/>
    </location>
</feature>
<keyword evidence="3 7" id="KW-0812">Transmembrane</keyword>
<keyword evidence="9" id="KW-1185">Reference proteome</keyword>
<feature type="transmembrane region" description="Helical" evidence="7">
    <location>
        <begin position="345"/>
        <end position="362"/>
    </location>
</feature>
<feature type="transmembrane region" description="Helical" evidence="7">
    <location>
        <begin position="239"/>
        <end position="264"/>
    </location>
</feature>
<protein>
    <submittedName>
        <fullName evidence="8">Basic amino acid/polyamine antiporter, APA family</fullName>
    </submittedName>
</protein>
<keyword evidence="5 7" id="KW-0472">Membrane</keyword>
<dbReference type="PANTHER" id="PTHR42770">
    <property type="entry name" value="AMINO ACID TRANSPORTER-RELATED"/>
    <property type="match status" value="1"/>
</dbReference>
<gene>
    <name evidence="8" type="ORF">LX83_002122</name>
</gene>
<evidence type="ECO:0000256" key="2">
    <source>
        <dbReference type="ARBA" id="ARBA00022475"/>
    </source>
</evidence>
<dbReference type="GO" id="GO:0005886">
    <property type="term" value="C:plasma membrane"/>
    <property type="evidence" value="ECO:0007669"/>
    <property type="project" value="UniProtKB-SubCell"/>
</dbReference>
<dbReference type="Pfam" id="PF13520">
    <property type="entry name" value="AA_permease_2"/>
    <property type="match status" value="1"/>
</dbReference>
<feature type="region of interest" description="Disordered" evidence="6">
    <location>
        <begin position="444"/>
        <end position="467"/>
    </location>
</feature>
<feature type="transmembrane region" description="Helical" evidence="7">
    <location>
        <begin position="198"/>
        <end position="219"/>
    </location>
</feature>
<keyword evidence="4 7" id="KW-1133">Transmembrane helix</keyword>
<feature type="transmembrane region" description="Helical" evidence="7">
    <location>
        <begin position="33"/>
        <end position="51"/>
    </location>
</feature>
<comment type="subcellular location">
    <subcellularLocation>
        <location evidence="1">Cell membrane</location>
        <topology evidence="1">Multi-pass membrane protein</topology>
    </subcellularLocation>
</comment>
<evidence type="ECO:0000256" key="4">
    <source>
        <dbReference type="ARBA" id="ARBA00022989"/>
    </source>
</evidence>
<evidence type="ECO:0000256" key="7">
    <source>
        <dbReference type="SAM" id="Phobius"/>
    </source>
</evidence>
<feature type="transmembrane region" description="Helical" evidence="7">
    <location>
        <begin position="137"/>
        <end position="157"/>
    </location>
</feature>
<feature type="transmembrane region" description="Helical" evidence="7">
    <location>
        <begin position="421"/>
        <end position="439"/>
    </location>
</feature>
<dbReference type="Proteomes" id="UP001206128">
    <property type="component" value="Unassembled WGS sequence"/>
</dbReference>
<proteinExistence type="predicted"/>
<dbReference type="PIRSF" id="PIRSF006060">
    <property type="entry name" value="AA_transporter"/>
    <property type="match status" value="1"/>
</dbReference>
<name>A0AAE3GCI6_9PSEU</name>
<evidence type="ECO:0000256" key="6">
    <source>
        <dbReference type="SAM" id="MobiDB-lite"/>
    </source>
</evidence>
<dbReference type="Gene3D" id="1.20.1740.10">
    <property type="entry name" value="Amino acid/polyamine transporter I"/>
    <property type="match status" value="1"/>
</dbReference>
<evidence type="ECO:0000313" key="8">
    <source>
        <dbReference type="EMBL" id="MCP2165273.1"/>
    </source>
</evidence>
<feature type="transmembrane region" description="Helical" evidence="7">
    <location>
        <begin position="57"/>
        <end position="77"/>
    </location>
</feature>
<evidence type="ECO:0000256" key="1">
    <source>
        <dbReference type="ARBA" id="ARBA00004651"/>
    </source>
</evidence>
<keyword evidence="2" id="KW-1003">Cell membrane</keyword>
<evidence type="ECO:0000256" key="5">
    <source>
        <dbReference type="ARBA" id="ARBA00023136"/>
    </source>
</evidence>
<dbReference type="InterPro" id="IPR050367">
    <property type="entry name" value="APC_superfamily"/>
</dbReference>
<feature type="transmembrane region" description="Helical" evidence="7">
    <location>
        <begin position="113"/>
        <end position="131"/>
    </location>
</feature>
<organism evidence="8 9">
    <name type="scientific">Goodfellowiella coeruleoviolacea</name>
    <dbReference type="NCBI Taxonomy" id="334858"/>
    <lineage>
        <taxon>Bacteria</taxon>
        <taxon>Bacillati</taxon>
        <taxon>Actinomycetota</taxon>
        <taxon>Actinomycetes</taxon>
        <taxon>Pseudonocardiales</taxon>
        <taxon>Pseudonocardiaceae</taxon>
        <taxon>Goodfellowiella</taxon>
    </lineage>
</organism>
<dbReference type="PANTHER" id="PTHR42770:SF7">
    <property type="entry name" value="MEMBRANE PROTEIN"/>
    <property type="match status" value="1"/>
</dbReference>
<dbReference type="InterPro" id="IPR002293">
    <property type="entry name" value="AA/rel_permease1"/>
</dbReference>
<reference evidence="8" key="1">
    <citation type="submission" date="2022-06" db="EMBL/GenBank/DDBJ databases">
        <title>Genomic Encyclopedia of Archaeal and Bacterial Type Strains, Phase II (KMG-II): from individual species to whole genera.</title>
        <authorList>
            <person name="Goeker M."/>
        </authorList>
    </citation>
    <scope>NUCLEOTIDE SEQUENCE</scope>
    <source>
        <strain evidence="8">DSM 43935</strain>
    </source>
</reference>
<dbReference type="AlphaFoldDB" id="A0AAE3GCI6"/>
<sequence length="467" mass="46411">MRTAGWEYLRQGESETVVAVTHSPHRGSRASGTVVLGLAAMLGAGVFTGLAPASGYAGPWLLAALPLAAITALCCAFSTADQARAYPAAAAGYGFAREQLGPWPARIAGSAHLLSRVAVMAALAGTFGRYLLPGQPLLAGVAVLVAVTVLTGLGVRFTTAASALVVGFVLVVLALVVAACFALPAPPATGVAPLGEPAAGGGDGLVGAAGLTFLAFAGIERIAAPTPPDPRHPARRLRLAVPVVVGVVLLVCLAVGAAVLRQLGPQRLALSPAPLHDAMVAADAAWLARLVDLGAGVAAAAALFVVLGNTRRTVRAMAEAGDLPLRLGRVCGADRTGRRAAASRWAATVCCGAAGVLGLGLLPPATAVGVAACALLFSHAFTNASARILLQEERGWPMRSACLGLALSVLLAMSLPVDSLLITGVGLAAGTALTGLIAAGNARRGGQPSANATTASTAASTPTHTVS</sequence>
<accession>A0AAE3GCI6</accession>
<feature type="transmembrane region" description="Helical" evidence="7">
    <location>
        <begin position="284"/>
        <end position="307"/>
    </location>
</feature>
<feature type="compositionally biased region" description="Low complexity" evidence="6">
    <location>
        <begin position="448"/>
        <end position="467"/>
    </location>
</feature>
<dbReference type="EMBL" id="JAMTCK010000004">
    <property type="protein sequence ID" value="MCP2165273.1"/>
    <property type="molecule type" value="Genomic_DNA"/>
</dbReference>